<keyword evidence="11" id="KW-0234">DNA repair</keyword>
<evidence type="ECO:0000256" key="4">
    <source>
        <dbReference type="ARBA" id="ARBA00019403"/>
    </source>
</evidence>
<dbReference type="PATRIC" id="fig|45065.4.peg.2233"/>
<comment type="catalytic activity">
    <reaction evidence="1">
        <text>Hydrolyzes single-stranded DNA or mismatched double-stranded DNA and polynucleotides, releasing free uracil.</text>
        <dbReference type="EC" id="3.2.2.27"/>
    </reaction>
</comment>
<dbReference type="Pfam" id="PF03167">
    <property type="entry name" value="UDG"/>
    <property type="match status" value="1"/>
</dbReference>
<evidence type="ECO:0000256" key="6">
    <source>
        <dbReference type="ARBA" id="ARBA00022723"/>
    </source>
</evidence>
<gene>
    <name evidence="12" type="ORF">Lgee_2057</name>
</gene>
<keyword evidence="13" id="KW-1185">Reference proteome</keyword>
<keyword evidence="9" id="KW-0408">Iron</keyword>
<keyword evidence="5" id="KW-0004">4Fe-4S</keyword>
<dbReference type="AlphaFoldDB" id="A0A0W0TNB8"/>
<dbReference type="SUPFAM" id="SSF52141">
    <property type="entry name" value="Uracil-DNA glycosylase-like"/>
    <property type="match status" value="1"/>
</dbReference>
<accession>A0A0W0TNB8</accession>
<dbReference type="InterPro" id="IPR005122">
    <property type="entry name" value="Uracil-DNA_glycosylase-like"/>
</dbReference>
<dbReference type="PANTHER" id="PTHR33693">
    <property type="entry name" value="TYPE-5 URACIL-DNA GLYCOSYLASE"/>
    <property type="match status" value="1"/>
</dbReference>
<evidence type="ECO:0000313" key="13">
    <source>
        <dbReference type="Proteomes" id="UP000054785"/>
    </source>
</evidence>
<evidence type="ECO:0000256" key="8">
    <source>
        <dbReference type="ARBA" id="ARBA00022801"/>
    </source>
</evidence>
<evidence type="ECO:0000313" key="12">
    <source>
        <dbReference type="EMBL" id="KTC97086.1"/>
    </source>
</evidence>
<dbReference type="OrthoDB" id="5290748at2"/>
<dbReference type="InterPro" id="IPR036895">
    <property type="entry name" value="Uracil-DNA_glycosylase-like_sf"/>
</dbReference>
<evidence type="ECO:0000256" key="3">
    <source>
        <dbReference type="ARBA" id="ARBA00012030"/>
    </source>
</evidence>
<dbReference type="RefSeq" id="WP_028387371.1">
    <property type="nucleotide sequence ID" value="NZ_CAAAHN010000004.1"/>
</dbReference>
<evidence type="ECO:0000256" key="10">
    <source>
        <dbReference type="ARBA" id="ARBA00023014"/>
    </source>
</evidence>
<dbReference type="InterPro" id="IPR005273">
    <property type="entry name" value="Ura-DNA_glyco_family4"/>
</dbReference>
<dbReference type="CDD" id="cd10030">
    <property type="entry name" value="UDG-F4_TTUDGA_SPO1dp_like"/>
    <property type="match status" value="1"/>
</dbReference>
<dbReference type="GO" id="GO:0004844">
    <property type="term" value="F:uracil DNA N-glycosylase activity"/>
    <property type="evidence" value="ECO:0007669"/>
    <property type="project" value="UniProtKB-EC"/>
</dbReference>
<dbReference type="Proteomes" id="UP000054785">
    <property type="component" value="Unassembled WGS sequence"/>
</dbReference>
<dbReference type="PANTHER" id="PTHR33693:SF1">
    <property type="entry name" value="TYPE-4 URACIL-DNA GLYCOSYLASE"/>
    <property type="match status" value="1"/>
</dbReference>
<organism evidence="12 13">
    <name type="scientific">Legionella geestiana</name>
    <dbReference type="NCBI Taxonomy" id="45065"/>
    <lineage>
        <taxon>Bacteria</taxon>
        <taxon>Pseudomonadati</taxon>
        <taxon>Pseudomonadota</taxon>
        <taxon>Gammaproteobacteria</taxon>
        <taxon>Legionellales</taxon>
        <taxon>Legionellaceae</taxon>
        <taxon>Legionella</taxon>
    </lineage>
</organism>
<dbReference type="STRING" id="45065.Lgee_2057"/>
<evidence type="ECO:0000256" key="5">
    <source>
        <dbReference type="ARBA" id="ARBA00022485"/>
    </source>
</evidence>
<dbReference type="GO" id="GO:0046872">
    <property type="term" value="F:metal ion binding"/>
    <property type="evidence" value="ECO:0007669"/>
    <property type="project" value="UniProtKB-KW"/>
</dbReference>
<dbReference type="GO" id="GO:0051539">
    <property type="term" value="F:4 iron, 4 sulfur cluster binding"/>
    <property type="evidence" value="ECO:0007669"/>
    <property type="project" value="UniProtKB-KW"/>
</dbReference>
<sequence length="221" mass="24736">MRRDLHPWYLQQLGIERWILRTSKPAASSMIAEDLDALAREVAACTRCAISACRTQTVFERGNPRARLMVIGEAPGFYEDREGKAFVGRAGQLLDAMLASIGMDEQQVYIANILKCRPPDNRDPTPDEIAACTPFLIRQIETVKPALILGLGRFAGNFLCASTLPMHRLRESLHHYQGVPCRVTFHPAYLLRNPQDKKKAWQDLGHVRSILDTAECAPVAV</sequence>
<comment type="caution">
    <text evidence="12">The sequence shown here is derived from an EMBL/GenBank/DDBJ whole genome shotgun (WGS) entry which is preliminary data.</text>
</comment>
<keyword evidence="8" id="KW-0378">Hydrolase</keyword>
<evidence type="ECO:0000256" key="7">
    <source>
        <dbReference type="ARBA" id="ARBA00022763"/>
    </source>
</evidence>
<reference evidence="12 13" key="1">
    <citation type="submission" date="2015-11" db="EMBL/GenBank/DDBJ databases">
        <title>Genomic analysis of 38 Legionella species identifies large and diverse effector repertoires.</title>
        <authorList>
            <person name="Burstein D."/>
            <person name="Amaro F."/>
            <person name="Zusman T."/>
            <person name="Lifshitz Z."/>
            <person name="Cohen O."/>
            <person name="Gilbert J.A."/>
            <person name="Pupko T."/>
            <person name="Shuman H.A."/>
            <person name="Segal G."/>
        </authorList>
    </citation>
    <scope>NUCLEOTIDE SEQUENCE [LARGE SCALE GENOMIC DNA]</scope>
    <source>
        <strain evidence="12 13">ATCC 49504</strain>
    </source>
</reference>
<evidence type="ECO:0000256" key="11">
    <source>
        <dbReference type="ARBA" id="ARBA00023204"/>
    </source>
</evidence>
<dbReference type="Gene3D" id="3.40.470.10">
    <property type="entry name" value="Uracil-DNA glycosylase-like domain"/>
    <property type="match status" value="1"/>
</dbReference>
<evidence type="ECO:0000256" key="1">
    <source>
        <dbReference type="ARBA" id="ARBA00001400"/>
    </source>
</evidence>
<protein>
    <recommendedName>
        <fullName evidence="4">Type-4 uracil-DNA glycosylase</fullName>
        <ecNumber evidence="3">3.2.2.27</ecNumber>
    </recommendedName>
</protein>
<dbReference type="InterPro" id="IPR051536">
    <property type="entry name" value="UDG_Type-4/5"/>
</dbReference>
<dbReference type="NCBIfam" id="TIGR00758">
    <property type="entry name" value="UDG_fam4"/>
    <property type="match status" value="1"/>
</dbReference>
<evidence type="ECO:0000256" key="2">
    <source>
        <dbReference type="ARBA" id="ARBA00006521"/>
    </source>
</evidence>
<proteinExistence type="inferred from homology"/>
<keyword evidence="6" id="KW-0479">Metal-binding</keyword>
<dbReference type="EMBL" id="LNYC01000073">
    <property type="protein sequence ID" value="KTC97086.1"/>
    <property type="molecule type" value="Genomic_DNA"/>
</dbReference>
<dbReference type="SMART" id="SM00987">
    <property type="entry name" value="UreE_C"/>
    <property type="match status" value="1"/>
</dbReference>
<comment type="similarity">
    <text evidence="2">Belongs to the uracil-DNA glycosylase (UDG) superfamily. Type 4 (UDGa) family.</text>
</comment>
<keyword evidence="7" id="KW-0227">DNA damage</keyword>
<evidence type="ECO:0000256" key="9">
    <source>
        <dbReference type="ARBA" id="ARBA00023004"/>
    </source>
</evidence>
<name>A0A0W0TNB8_9GAMM</name>
<dbReference type="SMART" id="SM00986">
    <property type="entry name" value="UDG"/>
    <property type="match status" value="1"/>
</dbReference>
<dbReference type="EC" id="3.2.2.27" evidence="3"/>
<keyword evidence="10" id="KW-0411">Iron-sulfur</keyword>
<dbReference type="GO" id="GO:0006281">
    <property type="term" value="P:DNA repair"/>
    <property type="evidence" value="ECO:0007669"/>
    <property type="project" value="UniProtKB-KW"/>
</dbReference>